<evidence type="ECO:0000313" key="2">
    <source>
        <dbReference type="EMBL" id="ORC90008.1"/>
    </source>
</evidence>
<sequence length="102" mass="11787">MRQQNINSSNNTSMQYTPLATPFERRHPLLNIEAVRGLPTAHTAARDFLERALRCMAANLFRRVTHIPNHQEDTALDDGRTESSRDEKRFERVPNGFGHHYS</sequence>
<dbReference type="Proteomes" id="UP000192257">
    <property type="component" value="Unassembled WGS sequence"/>
</dbReference>
<feature type="region of interest" description="Disordered" evidence="1">
    <location>
        <begin position="1"/>
        <end position="20"/>
    </location>
</feature>
<dbReference type="EMBL" id="NBCO01000010">
    <property type="protein sequence ID" value="ORC90008.1"/>
    <property type="molecule type" value="Genomic_DNA"/>
</dbReference>
<feature type="compositionally biased region" description="Basic and acidic residues" evidence="1">
    <location>
        <begin position="69"/>
        <end position="92"/>
    </location>
</feature>
<feature type="region of interest" description="Disordered" evidence="1">
    <location>
        <begin position="66"/>
        <end position="102"/>
    </location>
</feature>
<keyword evidence="3" id="KW-1185">Reference proteome</keyword>
<evidence type="ECO:0000313" key="3">
    <source>
        <dbReference type="Proteomes" id="UP000192257"/>
    </source>
</evidence>
<evidence type="ECO:0000256" key="1">
    <source>
        <dbReference type="SAM" id="MobiDB-lite"/>
    </source>
</evidence>
<accession>A0A1X0NZN3</accession>
<proteinExistence type="predicted"/>
<dbReference type="GeneID" id="39984547"/>
<gene>
    <name evidence="2" type="ORF">TM35_000102760</name>
</gene>
<organism evidence="2 3">
    <name type="scientific">Trypanosoma theileri</name>
    <dbReference type="NCBI Taxonomy" id="67003"/>
    <lineage>
        <taxon>Eukaryota</taxon>
        <taxon>Discoba</taxon>
        <taxon>Euglenozoa</taxon>
        <taxon>Kinetoplastea</taxon>
        <taxon>Metakinetoplastina</taxon>
        <taxon>Trypanosomatida</taxon>
        <taxon>Trypanosomatidae</taxon>
        <taxon>Trypanosoma</taxon>
    </lineage>
</organism>
<protein>
    <submittedName>
        <fullName evidence="2">Uncharacterized protein</fullName>
    </submittedName>
</protein>
<dbReference type="AlphaFoldDB" id="A0A1X0NZN3"/>
<dbReference type="RefSeq" id="XP_028884074.1">
    <property type="nucleotide sequence ID" value="XM_029024767.1"/>
</dbReference>
<feature type="compositionally biased region" description="Polar residues" evidence="1">
    <location>
        <begin position="1"/>
        <end position="18"/>
    </location>
</feature>
<name>A0A1X0NZN3_9TRYP</name>
<reference evidence="2 3" key="1">
    <citation type="submission" date="2017-03" db="EMBL/GenBank/DDBJ databases">
        <title>An alternative strategy for trypanosome survival in the mammalian bloodstream revealed through genome and transcriptome analysis of the ubiquitous bovine parasite Trypanosoma (Megatrypanum) theileri.</title>
        <authorList>
            <person name="Kelly S."/>
            <person name="Ivens A."/>
            <person name="Mott A."/>
            <person name="O'Neill E."/>
            <person name="Emms D."/>
            <person name="Macleod O."/>
            <person name="Voorheis P."/>
            <person name="Matthews J."/>
            <person name="Matthews K."/>
            <person name="Carrington M."/>
        </authorList>
    </citation>
    <scope>NUCLEOTIDE SEQUENCE [LARGE SCALE GENOMIC DNA]</scope>
    <source>
        <strain evidence="2">Edinburgh</strain>
    </source>
</reference>
<comment type="caution">
    <text evidence="2">The sequence shown here is derived from an EMBL/GenBank/DDBJ whole genome shotgun (WGS) entry which is preliminary data.</text>
</comment>
<dbReference type="VEuPathDB" id="TriTrypDB:TM35_000102760"/>